<evidence type="ECO:0000259" key="6">
    <source>
        <dbReference type="Pfam" id="PF12698"/>
    </source>
</evidence>
<feature type="transmembrane region" description="Helical" evidence="5">
    <location>
        <begin position="329"/>
        <end position="351"/>
    </location>
</feature>
<feature type="transmembrane region" description="Helical" evidence="5">
    <location>
        <begin position="274"/>
        <end position="293"/>
    </location>
</feature>
<reference evidence="7" key="1">
    <citation type="submission" date="2022-09" db="EMBL/GenBank/DDBJ databases">
        <title>Diverse halophilic archaea isolated from saline environments.</title>
        <authorList>
            <person name="Cui H.-L."/>
        </authorList>
    </citation>
    <scope>NUCLEOTIDE SEQUENCE</scope>
    <source>
        <strain evidence="7">ZS-35-S2</strain>
    </source>
</reference>
<gene>
    <name evidence="7" type="ORF">N0B31_05680</name>
</gene>
<dbReference type="EMBL" id="CP104003">
    <property type="protein sequence ID" value="UWM55775.1"/>
    <property type="molecule type" value="Genomic_DNA"/>
</dbReference>
<keyword evidence="4 5" id="KW-0472">Membrane</keyword>
<evidence type="ECO:0000313" key="8">
    <source>
        <dbReference type="Proteomes" id="UP001057580"/>
    </source>
</evidence>
<dbReference type="GO" id="GO:0140359">
    <property type="term" value="F:ABC-type transporter activity"/>
    <property type="evidence" value="ECO:0007669"/>
    <property type="project" value="InterPro"/>
</dbReference>
<evidence type="ECO:0000256" key="1">
    <source>
        <dbReference type="ARBA" id="ARBA00004141"/>
    </source>
</evidence>
<dbReference type="InterPro" id="IPR013525">
    <property type="entry name" value="ABC2_TM"/>
</dbReference>
<evidence type="ECO:0000256" key="2">
    <source>
        <dbReference type="ARBA" id="ARBA00022692"/>
    </source>
</evidence>
<dbReference type="PANTHER" id="PTHR43077:SF10">
    <property type="entry name" value="TRANSPORT PERMEASE PROTEIN"/>
    <property type="match status" value="1"/>
</dbReference>
<protein>
    <submittedName>
        <fullName evidence="7">ABC transporter permease</fullName>
    </submittedName>
</protein>
<dbReference type="RefSeq" id="WP_260594886.1">
    <property type="nucleotide sequence ID" value="NZ_CP104003.1"/>
</dbReference>
<accession>A0A9E7R4L8</accession>
<organism evidence="7 8">
    <name type="scientific">Salinirubellus salinus</name>
    <dbReference type="NCBI Taxonomy" id="1364945"/>
    <lineage>
        <taxon>Archaea</taxon>
        <taxon>Methanobacteriati</taxon>
        <taxon>Methanobacteriota</taxon>
        <taxon>Stenosarchaea group</taxon>
        <taxon>Halobacteria</taxon>
        <taxon>Halobacteriales</taxon>
        <taxon>Natronomonadaceae</taxon>
        <taxon>Salinirubellus</taxon>
    </lineage>
</organism>
<keyword evidence="8" id="KW-1185">Reference proteome</keyword>
<dbReference type="Pfam" id="PF12698">
    <property type="entry name" value="ABC2_membrane_3"/>
    <property type="match status" value="1"/>
</dbReference>
<evidence type="ECO:0000313" key="7">
    <source>
        <dbReference type="EMBL" id="UWM55775.1"/>
    </source>
</evidence>
<feature type="transmembrane region" description="Helical" evidence="5">
    <location>
        <begin position="163"/>
        <end position="183"/>
    </location>
</feature>
<feature type="domain" description="ABC-2 type transporter transmembrane" evidence="6">
    <location>
        <begin position="21"/>
        <end position="341"/>
    </location>
</feature>
<dbReference type="GeneID" id="74941892"/>
<feature type="transmembrane region" description="Helical" evidence="5">
    <location>
        <begin position="242"/>
        <end position="262"/>
    </location>
</feature>
<evidence type="ECO:0000256" key="4">
    <source>
        <dbReference type="ARBA" id="ARBA00023136"/>
    </source>
</evidence>
<feature type="transmembrane region" description="Helical" evidence="5">
    <location>
        <begin position="204"/>
        <end position="230"/>
    </location>
</feature>
<dbReference type="AlphaFoldDB" id="A0A9E7R4L8"/>
<sequence length="355" mass="38796">MSLRTVLKKELLWSRHRIVALLFVLVLLPGAFAGSSVFFQSVLPRDAPVAVVGSDDVTEDDRAVLEASLDLFSKPRAYDSREAAFRALERESVYAVVDIPPGIADPDVERVNVTVTIDGDTVPYREPSGALVTVVSRSLNANLEKRVHVQREVRGAERKLSSYLVPTFLLMLVSTLALAYLPYNLAREEAVVDRLRVETSLSTVLVGKLLFFAGLLAVPILVFAAAAAGLGYDLNVFAPGALFAYLVTFLTLGAVATSVTFASRFSTTGRLANVLVLFFVFGFSGLVYPAGFFSPIRREVIRRVPTHYAAVLARRTTFEAVPTAAFVEWIAGLAVVCLLSFVPMVVAVRYYERRA</sequence>
<dbReference type="PANTHER" id="PTHR43077">
    <property type="entry name" value="TRANSPORT PERMEASE YVFS-RELATED"/>
    <property type="match status" value="1"/>
</dbReference>
<comment type="subcellular location">
    <subcellularLocation>
        <location evidence="1">Membrane</location>
        <topology evidence="1">Multi-pass membrane protein</topology>
    </subcellularLocation>
</comment>
<evidence type="ECO:0000256" key="3">
    <source>
        <dbReference type="ARBA" id="ARBA00022989"/>
    </source>
</evidence>
<dbReference type="KEGG" id="ssai:N0B31_05680"/>
<dbReference type="Proteomes" id="UP001057580">
    <property type="component" value="Chromosome"/>
</dbReference>
<evidence type="ECO:0000256" key="5">
    <source>
        <dbReference type="SAM" id="Phobius"/>
    </source>
</evidence>
<proteinExistence type="predicted"/>
<name>A0A9E7R4L8_9EURY</name>
<keyword evidence="3 5" id="KW-1133">Transmembrane helix</keyword>
<dbReference type="InterPro" id="IPR051328">
    <property type="entry name" value="T7SS_ABC-Transporter"/>
</dbReference>
<keyword evidence="2 5" id="KW-0812">Transmembrane</keyword>
<dbReference type="GO" id="GO:0016020">
    <property type="term" value="C:membrane"/>
    <property type="evidence" value="ECO:0007669"/>
    <property type="project" value="UniProtKB-SubCell"/>
</dbReference>